<evidence type="ECO:0000313" key="2">
    <source>
        <dbReference type="EMBL" id="SKB73774.1"/>
    </source>
</evidence>
<accession>A0A1T5DQ27</accession>
<dbReference type="SUPFAM" id="SSF56935">
    <property type="entry name" value="Porins"/>
    <property type="match status" value="1"/>
</dbReference>
<reference evidence="2 3" key="1">
    <citation type="submission" date="2017-02" db="EMBL/GenBank/DDBJ databases">
        <authorList>
            <person name="Peterson S.W."/>
        </authorList>
    </citation>
    <scope>NUCLEOTIDE SEQUENCE [LARGE SCALE GENOMIC DNA]</scope>
    <source>
        <strain evidence="2 3">DSM 22323</strain>
    </source>
</reference>
<feature type="domain" description="Outer membrane protein beta-barrel" evidence="1">
    <location>
        <begin position="292"/>
        <end position="596"/>
    </location>
</feature>
<dbReference type="RefSeq" id="WP_079666190.1">
    <property type="nucleotide sequence ID" value="NZ_FUYZ01000002.1"/>
</dbReference>
<proteinExistence type="predicted"/>
<keyword evidence="3" id="KW-1185">Reference proteome</keyword>
<evidence type="ECO:0000259" key="1">
    <source>
        <dbReference type="Pfam" id="PF14905"/>
    </source>
</evidence>
<name>A0A1T5DQ27_9FLAO</name>
<dbReference type="STRING" id="619805.SAMN05660477_00917"/>
<gene>
    <name evidence="2" type="ORF">SAMN05660477_00917</name>
</gene>
<organism evidence="2 3">
    <name type="scientific">Soonwooa buanensis</name>
    <dbReference type="NCBI Taxonomy" id="619805"/>
    <lineage>
        <taxon>Bacteria</taxon>
        <taxon>Pseudomonadati</taxon>
        <taxon>Bacteroidota</taxon>
        <taxon>Flavobacteriia</taxon>
        <taxon>Flavobacteriales</taxon>
        <taxon>Weeksellaceae</taxon>
        <taxon>Chryseobacterium group</taxon>
        <taxon>Soonwooa</taxon>
    </lineage>
</organism>
<dbReference type="OrthoDB" id="1098137at2"/>
<dbReference type="Proteomes" id="UP000191112">
    <property type="component" value="Unassembled WGS sequence"/>
</dbReference>
<dbReference type="Pfam" id="PF14905">
    <property type="entry name" value="OMP_b-brl_3"/>
    <property type="match status" value="1"/>
</dbReference>
<sequence>MNRIFTFSFIILSGFFFAQEQQVAQDTIKQSAEIQEVLIKAQRKKQFVDKSVYSFDEEALKKARYANDLLKTLPELQYDPITKSVASTKGGTTLMLINGIEATELQMRSIRPENVVRVEYYDNPPTRWATRADQVVNVITRNPETGYVFGADVSSAVTTGFVDASAYAGYTKAKHNFGLEYNLNLRDYDDRHVTKIYDYQLLGEHYRSELNKIDHFGYTSQDIALRYSNSEIGKYAFQAKLNINLFNYFSNGIGASLFSKANLIEDHSMKQHDEEAYNIPKLDLYYSKNLGKKSEISFNIVGSTYTTRSSQLANEWVTNSGESVFENDMNLKAKQKSIVGEVAYSYDLTVGKLSAGYRITNNSVDNELRNLLGNSNYKVNYLTQYMYSEFAGKKNKWMYRLGLGLTNIHNKSELSVEDNWTITPKLILGYQIKNNQSLRFISSYTPTSPWSAALSSNVNQVAPNIVSRGNPYLKSKQTFHTNIQYTFNNKYFDFTSVVFYNHINKDINQYYTEDIETGGYALTYENSNYTRQIGAQLIGSVKPFGNALLVLKTVISPTSVKVVTNQNKVIKNDYISNNFLISSEYKNFSFQYNFNFPVYTLSGAFLSTNENKSHFFASYKHDNWTFSSGFYWLGMPSRYLTKSLSESLVNYTAKTEIMNNKSMFVLGLSYDFAKGKKNQIDKKLNNDTAPPATF</sequence>
<dbReference type="InterPro" id="IPR041700">
    <property type="entry name" value="OMP_b-brl_3"/>
</dbReference>
<dbReference type="EMBL" id="FUYZ01000002">
    <property type="protein sequence ID" value="SKB73774.1"/>
    <property type="molecule type" value="Genomic_DNA"/>
</dbReference>
<protein>
    <submittedName>
        <fullName evidence="2">Outer membrane protein beta-barrel family protein</fullName>
    </submittedName>
</protein>
<evidence type="ECO:0000313" key="3">
    <source>
        <dbReference type="Proteomes" id="UP000191112"/>
    </source>
</evidence>
<dbReference type="AlphaFoldDB" id="A0A1T5DQ27"/>